<reference evidence="3 4" key="1">
    <citation type="submission" date="2019-04" db="EMBL/GenBank/DDBJ databases">
        <title>Shimia ponticola sp. nov., isolated from seawater.</title>
        <authorList>
            <person name="Kim Y.-O."/>
            <person name="Yoon J.-H."/>
        </authorList>
    </citation>
    <scope>NUCLEOTIDE SEQUENCE [LARGE SCALE GENOMIC DNA]</scope>
    <source>
        <strain evidence="3 4">MYP11</strain>
    </source>
</reference>
<organism evidence="3 4">
    <name type="scientific">Aliishimia ponticola</name>
    <dbReference type="NCBI Taxonomy" id="2499833"/>
    <lineage>
        <taxon>Bacteria</taxon>
        <taxon>Pseudomonadati</taxon>
        <taxon>Pseudomonadota</taxon>
        <taxon>Alphaproteobacteria</taxon>
        <taxon>Rhodobacterales</taxon>
        <taxon>Paracoccaceae</taxon>
        <taxon>Aliishimia</taxon>
    </lineage>
</organism>
<feature type="transmembrane region" description="Helical" evidence="2">
    <location>
        <begin position="113"/>
        <end position="132"/>
    </location>
</feature>
<dbReference type="Proteomes" id="UP000306602">
    <property type="component" value="Unassembled WGS sequence"/>
</dbReference>
<dbReference type="RefSeq" id="WP_136461038.1">
    <property type="nucleotide sequence ID" value="NZ_SRKY01000001.1"/>
</dbReference>
<evidence type="ECO:0008006" key="5">
    <source>
        <dbReference type="Google" id="ProtNLM"/>
    </source>
</evidence>
<accession>A0A4S4NF11</accession>
<feature type="compositionally biased region" description="Low complexity" evidence="1">
    <location>
        <begin position="16"/>
        <end position="26"/>
    </location>
</feature>
<evidence type="ECO:0000313" key="4">
    <source>
        <dbReference type="Proteomes" id="UP000306602"/>
    </source>
</evidence>
<protein>
    <recommendedName>
        <fullName evidence="5">DUF883 family protein</fullName>
    </recommendedName>
</protein>
<dbReference type="EMBL" id="SRKY01000001">
    <property type="protein sequence ID" value="THH38146.1"/>
    <property type="molecule type" value="Genomic_DNA"/>
</dbReference>
<keyword evidence="2" id="KW-1133">Transmembrane helix</keyword>
<proteinExistence type="predicted"/>
<comment type="caution">
    <text evidence="3">The sequence shown here is derived from an EMBL/GenBank/DDBJ whole genome shotgun (WGS) entry which is preliminary data.</text>
</comment>
<evidence type="ECO:0000313" key="3">
    <source>
        <dbReference type="EMBL" id="THH38146.1"/>
    </source>
</evidence>
<gene>
    <name evidence="3" type="ORF">E4Z66_00795</name>
</gene>
<keyword evidence="2" id="KW-0812">Transmembrane</keyword>
<dbReference type="AlphaFoldDB" id="A0A4S4NF11"/>
<evidence type="ECO:0000256" key="1">
    <source>
        <dbReference type="SAM" id="MobiDB-lite"/>
    </source>
</evidence>
<feature type="region of interest" description="Disordered" evidence="1">
    <location>
        <begin position="1"/>
        <end position="32"/>
    </location>
</feature>
<feature type="compositionally biased region" description="Basic and acidic residues" evidence="1">
    <location>
        <begin position="1"/>
        <end position="13"/>
    </location>
</feature>
<keyword evidence="4" id="KW-1185">Reference proteome</keyword>
<evidence type="ECO:0000256" key="2">
    <source>
        <dbReference type="SAM" id="Phobius"/>
    </source>
</evidence>
<name>A0A4S4NF11_9RHOB</name>
<sequence>MTKSDTKAERLDEVVNETANAAETTAKSLKDGVSSIASSAQAQADATADQIASSVDRASSTLRNAASSLRDGSFQERSFGQLAAGLADAADAIRDKDLGQLGRDVSGFAKRNPVVFVGGAALLGYAVARMMADNGDRS</sequence>
<keyword evidence="2" id="KW-0472">Membrane</keyword>